<dbReference type="Pfam" id="PF00361">
    <property type="entry name" value="Proton_antipo_M"/>
    <property type="match status" value="2"/>
</dbReference>
<dbReference type="Proteomes" id="UP000698059">
    <property type="component" value="Unassembled WGS sequence"/>
</dbReference>
<feature type="transmembrane region" description="Helical" evidence="5">
    <location>
        <begin position="14"/>
        <end position="37"/>
    </location>
</feature>
<evidence type="ECO:0000256" key="6">
    <source>
        <dbReference type="RuleBase" id="RU000320"/>
    </source>
</evidence>
<feature type="transmembrane region" description="Helical" evidence="5">
    <location>
        <begin position="165"/>
        <end position="183"/>
    </location>
</feature>
<feature type="transmembrane region" description="Helical" evidence="5">
    <location>
        <begin position="373"/>
        <end position="393"/>
    </location>
</feature>
<keyword evidence="5" id="KW-1003">Cell membrane</keyword>
<keyword evidence="5" id="KW-0874">Quinone</keyword>
<keyword evidence="4 5" id="KW-0472">Membrane</keyword>
<comment type="caution">
    <text evidence="9">The sequence shown here is derived from an EMBL/GenBank/DDBJ whole genome shotgun (WGS) entry which is preliminary data.</text>
</comment>
<evidence type="ECO:0000256" key="4">
    <source>
        <dbReference type="ARBA" id="ARBA00023136"/>
    </source>
</evidence>
<comment type="subcellular location">
    <subcellularLocation>
        <location evidence="5">Cell membrane</location>
        <topology evidence="5">Multi-pass membrane protein</topology>
    </subcellularLocation>
    <subcellularLocation>
        <location evidence="1">Endomembrane system</location>
        <topology evidence="1">Multi-pass membrane protein</topology>
    </subcellularLocation>
    <subcellularLocation>
        <location evidence="6">Membrane</location>
        <topology evidence="6">Multi-pass membrane protein</topology>
    </subcellularLocation>
</comment>
<dbReference type="InterPro" id="IPR001750">
    <property type="entry name" value="ND/Mrp_TM"/>
</dbReference>
<dbReference type="InterPro" id="IPR010096">
    <property type="entry name" value="NADH-Q_OxRdtase_suN/2"/>
</dbReference>
<proteinExistence type="inferred from homology"/>
<feature type="transmembrane region" description="Helical" evidence="5">
    <location>
        <begin position="314"/>
        <end position="335"/>
    </location>
</feature>
<comment type="catalytic activity">
    <reaction evidence="5">
        <text>a quinone + NADH + 5 H(+)(in) = a quinol + NAD(+) + 4 H(+)(out)</text>
        <dbReference type="Rhea" id="RHEA:57888"/>
        <dbReference type="ChEBI" id="CHEBI:15378"/>
        <dbReference type="ChEBI" id="CHEBI:24646"/>
        <dbReference type="ChEBI" id="CHEBI:57540"/>
        <dbReference type="ChEBI" id="CHEBI:57945"/>
        <dbReference type="ChEBI" id="CHEBI:132124"/>
    </reaction>
</comment>
<feature type="region of interest" description="Disordered" evidence="7">
    <location>
        <begin position="535"/>
        <end position="562"/>
    </location>
</feature>
<keyword evidence="5" id="KW-0813">Transport</keyword>
<evidence type="ECO:0000259" key="8">
    <source>
        <dbReference type="Pfam" id="PF00361"/>
    </source>
</evidence>
<dbReference type="HAMAP" id="MF_00445">
    <property type="entry name" value="NDH1_NuoN_1"/>
    <property type="match status" value="1"/>
</dbReference>
<feature type="transmembrane region" description="Helical" evidence="5">
    <location>
        <begin position="282"/>
        <end position="302"/>
    </location>
</feature>
<organism evidence="9 10">
    <name type="scientific">Oerskovia jenensis</name>
    <dbReference type="NCBI Taxonomy" id="162169"/>
    <lineage>
        <taxon>Bacteria</taxon>
        <taxon>Bacillati</taxon>
        <taxon>Actinomycetota</taxon>
        <taxon>Actinomycetes</taxon>
        <taxon>Micrococcales</taxon>
        <taxon>Cellulomonadaceae</taxon>
        <taxon>Oerskovia</taxon>
    </lineage>
</organism>
<keyword evidence="2 5" id="KW-0812">Transmembrane</keyword>
<feature type="transmembrane region" description="Helical" evidence="5">
    <location>
        <begin position="195"/>
        <end position="219"/>
    </location>
</feature>
<evidence type="ECO:0000256" key="3">
    <source>
        <dbReference type="ARBA" id="ARBA00022989"/>
    </source>
</evidence>
<comment type="subunit">
    <text evidence="5">NDH-1 is composed of 14 different subunits. Subunits NuoA, H, J, K, L, M, N constitute the membrane sector of the complex.</text>
</comment>
<feature type="transmembrane region" description="Helical" evidence="5">
    <location>
        <begin position="583"/>
        <end position="601"/>
    </location>
</feature>
<evidence type="ECO:0000256" key="7">
    <source>
        <dbReference type="SAM" id="MobiDB-lite"/>
    </source>
</evidence>
<reference evidence="9 10" key="1">
    <citation type="submission" date="2021-01" db="EMBL/GenBank/DDBJ databases">
        <title>Sequencing the genomes of 1000 actinobacteria strains.</title>
        <authorList>
            <person name="Klenk H.-P."/>
        </authorList>
    </citation>
    <scope>NUCLEOTIDE SEQUENCE [LARGE SCALE GENOMIC DNA]</scope>
    <source>
        <strain evidence="9 10">DSM 46000</strain>
    </source>
</reference>
<dbReference type="EMBL" id="JAFBBO010000001">
    <property type="protein sequence ID" value="MBM7478386.1"/>
    <property type="molecule type" value="Genomic_DNA"/>
</dbReference>
<name>A0ABS2LD85_9CELL</name>
<keyword evidence="3 5" id="KW-1133">Transmembrane helix</keyword>
<sequence>MNDAAAFVAPVIEWAYLVPVIVVLGAGVVGVLVEAFVPDRARRVVQVVLALAALAGALTSIVLLWPDVVAQNGVRVLGGSLVVDPFGLAVQGIVVVLALLATLVIADRTSTKQDAFAPTAAAVPGSAYEDLARRRGLEQTEVFPLVLFAVGGMMIFPATGDLLTMFVALEVLSLPLYVLTALARRRRLLSQEASFKYFLLGAFASAIFIFGVALVYGFAGSVRLAEVRGALLDGGGLDGMTGLVLLGLVMVLTGLLFKVGAAPFHSWTPDVYQGAPTPVTGFMAACTKAAAFGALLRVLYVVGSALPPDLQEKLVVALWVVAILTMIVGTVIGVIQTDMKRLLAYSSIAHAGFLVVALVGFGELSGFGVRALLFYLLAYGLATVGAFAVVTLVRERAPQPAVVPAEAALATVGASAAAGTGGPAEAPGATPDGGAVLGEATHLTEWAGLGRRSPWLAGAFALFLLSMAGIPLTAGFIAKFTAFQSAVAVGAWPLALIGVLASAVAVFFYVRVIVLMFFTPSPRVATDGSPEAVTEAATAAGAATPSTAPDGEPVDGSTAATDGRGASAAALVSRITVVRSEGFTTIAIAICVIGVILLGVLPSSVLDLAFEAAKFRP</sequence>
<keyword evidence="10" id="KW-1185">Reference proteome</keyword>
<dbReference type="EC" id="7.1.1.-" evidence="5"/>
<feature type="transmembrane region" description="Helical" evidence="5">
    <location>
        <begin position="86"/>
        <end position="106"/>
    </location>
</feature>
<feature type="transmembrane region" description="Helical" evidence="5">
    <location>
        <begin position="239"/>
        <end position="261"/>
    </location>
</feature>
<feature type="transmembrane region" description="Helical" evidence="5">
    <location>
        <begin position="455"/>
        <end position="478"/>
    </location>
</feature>
<feature type="transmembrane region" description="Helical" evidence="5">
    <location>
        <begin position="490"/>
        <end position="514"/>
    </location>
</feature>
<evidence type="ECO:0000256" key="5">
    <source>
        <dbReference type="HAMAP-Rule" id="MF_00445"/>
    </source>
</evidence>
<evidence type="ECO:0000313" key="9">
    <source>
        <dbReference type="EMBL" id="MBM7478386.1"/>
    </source>
</evidence>
<dbReference type="PANTHER" id="PTHR22773">
    <property type="entry name" value="NADH DEHYDROGENASE"/>
    <property type="match status" value="1"/>
</dbReference>
<evidence type="ECO:0000313" key="10">
    <source>
        <dbReference type="Proteomes" id="UP000698059"/>
    </source>
</evidence>
<comment type="function">
    <text evidence="5">NDH-1 shuttles electrons from NADH, via FMN and iron-sulfur (Fe-S) centers, to quinones in the respiratory chain. The immediate electron acceptor for the enzyme in this species is believed to be a menaquinone. Couples the redox reaction to proton translocation (for every two electrons transferred, four hydrogen ions are translocated across the cytoplasmic membrane), and thus conserves the redox energy in a proton gradient.</text>
</comment>
<keyword evidence="5" id="KW-1278">Translocase</keyword>
<feature type="transmembrane region" description="Helical" evidence="5">
    <location>
        <begin position="342"/>
        <end position="361"/>
    </location>
</feature>
<dbReference type="RefSeq" id="WP_205306468.1">
    <property type="nucleotide sequence ID" value="NZ_BAAAVF010000016.1"/>
</dbReference>
<accession>A0ABS2LD85</accession>
<dbReference type="NCBIfam" id="NF004441">
    <property type="entry name" value="PRK05777.1-4"/>
    <property type="match status" value="1"/>
</dbReference>
<feature type="transmembrane region" description="Helical" evidence="5">
    <location>
        <begin position="142"/>
        <end position="159"/>
    </location>
</feature>
<feature type="transmembrane region" description="Helical" evidence="5">
    <location>
        <begin position="44"/>
        <end position="66"/>
    </location>
</feature>
<comment type="similarity">
    <text evidence="5">Belongs to the complex I subunit 2 family.</text>
</comment>
<protein>
    <recommendedName>
        <fullName evidence="5">NADH-quinone oxidoreductase subunit N</fullName>
        <ecNumber evidence="5">7.1.1.-</ecNumber>
    </recommendedName>
    <alternativeName>
        <fullName evidence="5">NADH dehydrogenase I subunit N</fullName>
    </alternativeName>
    <alternativeName>
        <fullName evidence="5">NDH-1 subunit N</fullName>
    </alternativeName>
</protein>
<evidence type="ECO:0000256" key="2">
    <source>
        <dbReference type="ARBA" id="ARBA00022692"/>
    </source>
</evidence>
<keyword evidence="5" id="KW-0520">NAD</keyword>
<feature type="domain" description="NADH:quinone oxidoreductase/Mrp antiporter transmembrane" evidence="8">
    <location>
        <begin position="160"/>
        <end position="394"/>
    </location>
</feature>
<gene>
    <name evidence="5" type="primary">nuoN</name>
    <name evidence="9" type="ORF">JOD49_001306</name>
</gene>
<feature type="domain" description="NADH:quinone oxidoreductase/Mrp antiporter transmembrane" evidence="8">
    <location>
        <begin position="441"/>
        <end position="503"/>
    </location>
</feature>
<evidence type="ECO:0000256" key="1">
    <source>
        <dbReference type="ARBA" id="ARBA00004127"/>
    </source>
</evidence>
<feature type="compositionally biased region" description="Low complexity" evidence="7">
    <location>
        <begin position="535"/>
        <end position="548"/>
    </location>
</feature>